<dbReference type="InterPro" id="IPR006500">
    <property type="entry name" value="Helicase_put_C_phage/plasmid"/>
</dbReference>
<dbReference type="eggNOG" id="COG3378">
    <property type="taxonomic scope" value="Bacteria"/>
</dbReference>
<dbReference type="GO" id="GO:0005524">
    <property type="term" value="F:ATP binding"/>
    <property type="evidence" value="ECO:0007669"/>
    <property type="project" value="UniProtKB-KW"/>
</dbReference>
<name>B8IXV3_METNO</name>
<dbReference type="EMBL" id="CP001352">
    <property type="protein sequence ID" value="ACL63243.1"/>
    <property type="molecule type" value="Genomic_DNA"/>
</dbReference>
<evidence type="ECO:0000313" key="6">
    <source>
        <dbReference type="EMBL" id="ACL63243.1"/>
    </source>
</evidence>
<proteinExistence type="predicted"/>
<evidence type="ECO:0000256" key="2">
    <source>
        <dbReference type="ARBA" id="ARBA00022801"/>
    </source>
</evidence>
<evidence type="ECO:0000256" key="1">
    <source>
        <dbReference type="ARBA" id="ARBA00022741"/>
    </source>
</evidence>
<geneLocation type="plasmid" evidence="6 7">
    <name>pMNOD03</name>
</geneLocation>
<dbReference type="PANTHER" id="PTHR35372:SF2">
    <property type="entry name" value="SF3 HELICASE DOMAIN-CONTAINING PROTEIN"/>
    <property type="match status" value="1"/>
</dbReference>
<protein>
    <submittedName>
        <fullName evidence="6">Phage/plasmid primase, P4 family</fullName>
    </submittedName>
</protein>
<dbReference type="AlphaFoldDB" id="B8IXV3"/>
<dbReference type="SUPFAM" id="SSF52540">
    <property type="entry name" value="P-loop containing nucleoside triphosphate hydrolases"/>
    <property type="match status" value="1"/>
</dbReference>
<dbReference type="Pfam" id="PF08706">
    <property type="entry name" value="D5_N"/>
    <property type="match status" value="1"/>
</dbReference>
<dbReference type="PANTHER" id="PTHR35372">
    <property type="entry name" value="ATP BINDING PROTEIN-RELATED"/>
    <property type="match status" value="1"/>
</dbReference>
<dbReference type="Gene3D" id="3.40.50.300">
    <property type="entry name" value="P-loop containing nucleotide triphosphate hydrolases"/>
    <property type="match status" value="1"/>
</dbReference>
<keyword evidence="6" id="KW-0614">Plasmid</keyword>
<evidence type="ECO:0000256" key="4">
    <source>
        <dbReference type="SAM" id="MobiDB-lite"/>
    </source>
</evidence>
<dbReference type="NCBIfam" id="NF011296">
    <property type="entry name" value="PRK14709.1"/>
    <property type="match status" value="1"/>
</dbReference>
<dbReference type="InterPro" id="IPR014818">
    <property type="entry name" value="Phage/plasmid_primase_P4_C"/>
</dbReference>
<dbReference type="RefSeq" id="WP_012634262.1">
    <property type="nucleotide sequence ID" value="NC_011893.1"/>
</dbReference>
<keyword evidence="2" id="KW-0378">Hydrolase</keyword>
<keyword evidence="3" id="KW-0067">ATP-binding</keyword>
<feature type="region of interest" description="Disordered" evidence="4">
    <location>
        <begin position="24"/>
        <end position="45"/>
    </location>
</feature>
<feature type="domain" description="SF3 helicase" evidence="5">
    <location>
        <begin position="197"/>
        <end position="354"/>
    </location>
</feature>
<dbReference type="HOGENOM" id="CLU_018483_2_1_5"/>
<dbReference type="GO" id="GO:0016787">
    <property type="term" value="F:hydrolase activity"/>
    <property type="evidence" value="ECO:0007669"/>
    <property type="project" value="UniProtKB-KW"/>
</dbReference>
<keyword evidence="7" id="KW-1185">Reference proteome</keyword>
<sequence length="482" mass="53945">MMHDFSERLRAARKAAEASYDFGCDEPEMKAPEAPSSAPPPRNDIVTEDSAACEFAEIHGERLRYCHDTGSWYEWTGVAWRQNRVGMAFQWARELVRQLIANESPKARYLASKTSFAAGVEKFCRHDRTFAVTAETWDADRWLLGTPGGTVDLRTGRLREADQGERITKLTAVAPARLPDCPLWLAFLTQATGGDEGLTRFLRQWCGYALTGTVSEHALVFVYGPGGNGKSVFLNVLTGILAEYAKTAAMDTFTASKGDRHPTDMAMLRGARLVTASETEEGRPWAEAKIKQLTGGDPVTARFMRQDFFTFTPTFKLTIVGNHQPLLRNVDDAARRRFNIVPFTRKPERPDPHLEAKLRAEWPAILRWMIEGCLDWQQNGLVRPASVTEATEAYFAEQDLLGQWIADECVVRQGDPHCWDRIADLYASWCEYARAAGDEPGTVKAFGPAMRRKGFQDKRTNQAKGFAGIRVKVTPSYGHGDQ</sequence>
<evidence type="ECO:0000313" key="7">
    <source>
        <dbReference type="Proteomes" id="UP000008207"/>
    </source>
</evidence>
<accession>B8IXV3</accession>
<dbReference type="Proteomes" id="UP000008207">
    <property type="component" value="Plasmid pMNOD03"/>
</dbReference>
<dbReference type="PROSITE" id="PS51206">
    <property type="entry name" value="SF3_HELICASE_1"/>
    <property type="match status" value="1"/>
</dbReference>
<dbReference type="InterPro" id="IPR045455">
    <property type="entry name" value="NrS-1_pol-like_helicase"/>
</dbReference>
<dbReference type="InterPro" id="IPR027417">
    <property type="entry name" value="P-loop_NTPase"/>
</dbReference>
<dbReference type="InterPro" id="IPR014015">
    <property type="entry name" value="Helicase_SF3_DNA-vir"/>
</dbReference>
<dbReference type="KEGG" id="mno:Mnod_8782"/>
<dbReference type="InterPro" id="IPR051620">
    <property type="entry name" value="ORF904-like_C"/>
</dbReference>
<dbReference type="NCBIfam" id="TIGR01613">
    <property type="entry name" value="primase_Cterm"/>
    <property type="match status" value="1"/>
</dbReference>
<keyword evidence="1" id="KW-0547">Nucleotide-binding</keyword>
<organism evidence="6 7">
    <name type="scientific">Methylobacterium nodulans (strain LMG 21967 / CNCM I-2342 / ORS 2060)</name>
    <dbReference type="NCBI Taxonomy" id="460265"/>
    <lineage>
        <taxon>Bacteria</taxon>
        <taxon>Pseudomonadati</taxon>
        <taxon>Pseudomonadota</taxon>
        <taxon>Alphaproteobacteria</taxon>
        <taxon>Hyphomicrobiales</taxon>
        <taxon>Methylobacteriaceae</taxon>
        <taxon>Methylobacterium</taxon>
    </lineage>
</organism>
<evidence type="ECO:0000259" key="5">
    <source>
        <dbReference type="PROSITE" id="PS51206"/>
    </source>
</evidence>
<evidence type="ECO:0000256" key="3">
    <source>
        <dbReference type="ARBA" id="ARBA00022840"/>
    </source>
</evidence>
<dbReference type="Pfam" id="PF19263">
    <property type="entry name" value="DUF5906"/>
    <property type="match status" value="1"/>
</dbReference>
<dbReference type="SMART" id="SM00885">
    <property type="entry name" value="D5_N"/>
    <property type="match status" value="1"/>
</dbReference>
<gene>
    <name evidence="6" type="ordered locus">Mnod_8782</name>
</gene>
<reference evidence="7" key="1">
    <citation type="submission" date="2009-01" db="EMBL/GenBank/DDBJ databases">
        <title>Complete sequence of plasmid 3 of Methylobacterium nodulans ORS 2060.</title>
        <authorList>
            <consortium name="US DOE Joint Genome Institute"/>
            <person name="Lucas S."/>
            <person name="Copeland A."/>
            <person name="Lapidus A."/>
            <person name="Glavina del Rio T."/>
            <person name="Dalin E."/>
            <person name="Tice H."/>
            <person name="Bruce D."/>
            <person name="Goodwin L."/>
            <person name="Pitluck S."/>
            <person name="Sims D."/>
            <person name="Brettin T."/>
            <person name="Detter J.C."/>
            <person name="Han C."/>
            <person name="Larimer F."/>
            <person name="Land M."/>
            <person name="Hauser L."/>
            <person name="Kyrpides N."/>
            <person name="Ivanova N."/>
            <person name="Marx C.J."/>
            <person name="Richardson P."/>
        </authorList>
    </citation>
    <scope>NUCLEOTIDE SEQUENCE [LARGE SCALE GENOMIC DNA]</scope>
    <source>
        <strain evidence="7">LMG 21967 / CNCM I-2342 / ORS 2060</strain>
        <plasmid evidence="7">Plasmid pMNOD03</plasmid>
    </source>
</reference>